<keyword evidence="1" id="KW-0812">Transmembrane</keyword>
<dbReference type="InterPro" id="IPR001646">
    <property type="entry name" value="5peptide_repeat"/>
</dbReference>
<name>A0A1J0AF17_9CYAN</name>
<protein>
    <submittedName>
        <fullName evidence="2">Putative endoribonuclease L-PSP</fullName>
    </submittedName>
</protein>
<organism evidence="2 3">
    <name type="scientific">Gloeomargarita lithophora Alchichica-D10</name>
    <dbReference type="NCBI Taxonomy" id="1188229"/>
    <lineage>
        <taxon>Bacteria</taxon>
        <taxon>Bacillati</taxon>
        <taxon>Cyanobacteriota</taxon>
        <taxon>Cyanophyceae</taxon>
        <taxon>Gloeomargaritales</taxon>
        <taxon>Gloeomargaritaceae</taxon>
        <taxon>Gloeomargarita</taxon>
    </lineage>
</organism>
<keyword evidence="3" id="KW-1185">Reference proteome</keyword>
<dbReference type="Gene3D" id="2.160.20.80">
    <property type="entry name" value="E3 ubiquitin-protein ligase SopA"/>
    <property type="match status" value="2"/>
</dbReference>
<accession>A0A1J0AF17</accession>
<dbReference type="InterPro" id="IPR051082">
    <property type="entry name" value="Pentapeptide-BTB/POZ_domain"/>
</dbReference>
<feature type="transmembrane region" description="Helical" evidence="1">
    <location>
        <begin position="117"/>
        <end position="136"/>
    </location>
</feature>
<gene>
    <name evidence="2" type="ORF">GlitD10_2188</name>
</gene>
<dbReference type="KEGG" id="glt:GlitD10_2188"/>
<dbReference type="SUPFAM" id="SSF141571">
    <property type="entry name" value="Pentapeptide repeat-like"/>
    <property type="match status" value="2"/>
</dbReference>
<reference evidence="2 3" key="1">
    <citation type="submission" date="2016-10" db="EMBL/GenBank/DDBJ databases">
        <title>Description of Gloeomargarita lithophora gen. nov., sp. nov., a thylakoid-bearing basal-branching cyanobacterium with intracellular carbonates, and proposal for Gloeomargaritales ord. nov.</title>
        <authorList>
            <person name="Moreira D."/>
            <person name="Tavera R."/>
            <person name="Benzerara K."/>
            <person name="Skouri-Panet F."/>
            <person name="Couradeau E."/>
            <person name="Gerard E."/>
            <person name="Loussert C."/>
            <person name="Novelo E."/>
            <person name="Zivanovic Y."/>
            <person name="Lopez-Garcia P."/>
        </authorList>
    </citation>
    <scope>NUCLEOTIDE SEQUENCE [LARGE SCALE GENOMIC DNA]</scope>
    <source>
        <strain evidence="2 3">D10</strain>
    </source>
</reference>
<evidence type="ECO:0000313" key="3">
    <source>
        <dbReference type="Proteomes" id="UP000180235"/>
    </source>
</evidence>
<keyword evidence="1" id="KW-1133">Transmembrane helix</keyword>
<dbReference type="PANTHER" id="PTHR14136:SF17">
    <property type="entry name" value="BTB_POZ DOMAIN-CONTAINING PROTEIN KCTD9"/>
    <property type="match status" value="1"/>
</dbReference>
<evidence type="ECO:0000313" key="2">
    <source>
        <dbReference type="EMBL" id="APB34517.1"/>
    </source>
</evidence>
<sequence length="213" mass="23213">MHLQTLSQRYAQGEKDFSRLNLAGADLSGIILAGGDLRGTNFQGANLHGANLSRCRLHAVNFRGARLTMTNLRRANLPKSNLSLCSLVWSDLGGANLQGADLQNVVFDQPRPHLPRWGMILFNLVVVVTIAVLLIYNRWATGLGLLVLGALANLVAMGWRSPTGANLRGADLRGANLTGAQLGGMYLLSSRCEGATLPNGWPYQFWLNFFPWD</sequence>
<dbReference type="Proteomes" id="UP000180235">
    <property type="component" value="Chromosome"/>
</dbReference>
<feature type="transmembrane region" description="Helical" evidence="1">
    <location>
        <begin position="142"/>
        <end position="159"/>
    </location>
</feature>
<dbReference type="PANTHER" id="PTHR14136">
    <property type="entry name" value="BTB_POZ DOMAIN-CONTAINING PROTEIN KCTD9"/>
    <property type="match status" value="1"/>
</dbReference>
<dbReference type="AlphaFoldDB" id="A0A1J0AF17"/>
<proteinExistence type="predicted"/>
<dbReference type="Pfam" id="PF00805">
    <property type="entry name" value="Pentapeptide"/>
    <property type="match status" value="3"/>
</dbReference>
<dbReference type="RefSeq" id="WP_172819666.1">
    <property type="nucleotide sequence ID" value="NZ_CP017675.1"/>
</dbReference>
<evidence type="ECO:0000256" key="1">
    <source>
        <dbReference type="SAM" id="Phobius"/>
    </source>
</evidence>
<dbReference type="EMBL" id="CP017675">
    <property type="protein sequence ID" value="APB34517.1"/>
    <property type="molecule type" value="Genomic_DNA"/>
</dbReference>
<keyword evidence="1" id="KW-0472">Membrane</keyword>